<dbReference type="EMBL" id="CP002042">
    <property type="protein sequence ID" value="ADH64688.1"/>
    <property type="molecule type" value="Genomic_DNA"/>
</dbReference>
<evidence type="ECO:0000256" key="1">
    <source>
        <dbReference type="ARBA" id="ARBA00004141"/>
    </source>
</evidence>
<sequence length="268" mass="29949">MFSNPQLQIGLARAYREALLAQADWQRKTAVARFGWRACWPGPVGNGRVPSGLLKEYLVLSKISPLVEKVSGLERIVFMSDAVFAIALTLLVLEIKLPPLEHPLMPGEFAGAILGLLPKFYSYVLSFLVLGVYWVAHHRDFGSVTRYDARLIWLNLFTLMCVAFLPFSSALLGEYGNFQLTWVIFALNNIAISALLSLAWGHARRKGMVEDREPTGLRYRTYRGLLVPVVFLLSLGVSWFDLTLAQIMPLLLIFTGPVAARLAGHDYP</sequence>
<dbReference type="eggNOG" id="COG3548">
    <property type="taxonomic scope" value="Bacteria"/>
</dbReference>
<evidence type="ECO:0000256" key="12">
    <source>
        <dbReference type="ARBA" id="ARBA00034430"/>
    </source>
</evidence>
<feature type="transmembrane region" description="Helical" evidence="13">
    <location>
        <begin position="109"/>
        <end position="135"/>
    </location>
</feature>
<gene>
    <name evidence="14" type="ordered locus">Mesil_2846</name>
</gene>
<keyword evidence="9" id="KW-0406">Ion transport</keyword>
<comment type="catalytic activity">
    <reaction evidence="12">
        <text>K(+)(in) = K(+)(out)</text>
        <dbReference type="Rhea" id="RHEA:29463"/>
        <dbReference type="ChEBI" id="CHEBI:29103"/>
    </reaction>
</comment>
<evidence type="ECO:0008006" key="16">
    <source>
        <dbReference type="Google" id="ProtNLM"/>
    </source>
</evidence>
<evidence type="ECO:0000313" key="15">
    <source>
        <dbReference type="Proteomes" id="UP000001916"/>
    </source>
</evidence>
<evidence type="ECO:0000256" key="13">
    <source>
        <dbReference type="SAM" id="Phobius"/>
    </source>
</evidence>
<evidence type="ECO:0000256" key="6">
    <source>
        <dbReference type="ARBA" id="ARBA00022826"/>
    </source>
</evidence>
<organism evidence="14 15">
    <name type="scientific">Allomeiothermus silvanus (strain ATCC 700542 / DSM 9946 / NBRC 106475 / NCIMB 13440 / VI-R2)</name>
    <name type="common">Thermus silvanus</name>
    <dbReference type="NCBI Taxonomy" id="526227"/>
    <lineage>
        <taxon>Bacteria</taxon>
        <taxon>Thermotogati</taxon>
        <taxon>Deinococcota</taxon>
        <taxon>Deinococci</taxon>
        <taxon>Thermales</taxon>
        <taxon>Thermaceae</taxon>
        <taxon>Allomeiothermus</taxon>
    </lineage>
</organism>
<dbReference type="Pfam" id="PF06736">
    <property type="entry name" value="TMEM175"/>
    <property type="match status" value="1"/>
</dbReference>
<dbReference type="STRING" id="526227.Mesil_2846"/>
<dbReference type="InterPro" id="IPR010617">
    <property type="entry name" value="TMEM175-like"/>
</dbReference>
<evidence type="ECO:0000256" key="10">
    <source>
        <dbReference type="ARBA" id="ARBA00023136"/>
    </source>
</evidence>
<keyword evidence="15" id="KW-1185">Reference proteome</keyword>
<dbReference type="AlphaFoldDB" id="D7BCV5"/>
<keyword evidence="4" id="KW-0633">Potassium transport</keyword>
<keyword evidence="7" id="KW-0630">Potassium</keyword>
<keyword evidence="3" id="KW-0813">Transport</keyword>
<name>D7BCV5_ALLS1</name>
<evidence type="ECO:0000256" key="7">
    <source>
        <dbReference type="ARBA" id="ARBA00022958"/>
    </source>
</evidence>
<dbReference type="GO" id="GO:0005267">
    <property type="term" value="F:potassium channel activity"/>
    <property type="evidence" value="ECO:0007669"/>
    <property type="project" value="UniProtKB-KW"/>
</dbReference>
<feature type="transmembrane region" description="Helical" evidence="13">
    <location>
        <begin position="180"/>
        <end position="201"/>
    </location>
</feature>
<proteinExistence type="inferred from homology"/>
<dbReference type="GO" id="GO:0015252">
    <property type="term" value="F:proton channel activity"/>
    <property type="evidence" value="ECO:0007669"/>
    <property type="project" value="InterPro"/>
</dbReference>
<reference evidence="14 15" key="1">
    <citation type="journal article" date="2010" name="Stand. Genomic Sci.">
        <title>Complete genome sequence of Meiothermus silvanus type strain (VI-R2).</title>
        <authorList>
            <person name="Sikorski J."/>
            <person name="Tindall B.J."/>
            <person name="Lowry S."/>
            <person name="Lucas S."/>
            <person name="Nolan M."/>
            <person name="Copeland A."/>
            <person name="Glavina Del Rio T."/>
            <person name="Tice H."/>
            <person name="Cheng J.F."/>
            <person name="Han C."/>
            <person name="Pitluck S."/>
            <person name="Liolios K."/>
            <person name="Ivanova N."/>
            <person name="Mavromatis K."/>
            <person name="Mikhailova N."/>
            <person name="Pati A."/>
            <person name="Goodwin L."/>
            <person name="Chen A."/>
            <person name="Palaniappan K."/>
            <person name="Land M."/>
            <person name="Hauser L."/>
            <person name="Chang Y.J."/>
            <person name="Jeffries C.D."/>
            <person name="Rohde M."/>
            <person name="Goker M."/>
            <person name="Woyke T."/>
            <person name="Bristow J."/>
            <person name="Eisen J.A."/>
            <person name="Markowitz V."/>
            <person name="Hugenholtz P."/>
            <person name="Kyrpides N.C."/>
            <person name="Klenk H.P."/>
            <person name="Lapidus A."/>
        </authorList>
    </citation>
    <scope>NUCLEOTIDE SEQUENCE [LARGE SCALE GENOMIC DNA]</scope>
    <source>
        <strain evidence="15">ATCC 700542 / DSM 9946 / VI-R2</strain>
    </source>
</reference>
<evidence type="ECO:0000256" key="9">
    <source>
        <dbReference type="ARBA" id="ARBA00023065"/>
    </source>
</evidence>
<dbReference type="GO" id="GO:0016020">
    <property type="term" value="C:membrane"/>
    <property type="evidence" value="ECO:0007669"/>
    <property type="project" value="UniProtKB-SubCell"/>
</dbReference>
<evidence type="ECO:0000256" key="8">
    <source>
        <dbReference type="ARBA" id="ARBA00022989"/>
    </source>
</evidence>
<keyword evidence="11" id="KW-0407">Ion channel</keyword>
<keyword evidence="6" id="KW-0631">Potassium channel</keyword>
<feature type="transmembrane region" description="Helical" evidence="13">
    <location>
        <begin position="147"/>
        <end position="168"/>
    </location>
</feature>
<comment type="similarity">
    <text evidence="2">Belongs to the TMEM175 family.</text>
</comment>
<evidence type="ECO:0000256" key="2">
    <source>
        <dbReference type="ARBA" id="ARBA00006920"/>
    </source>
</evidence>
<evidence type="ECO:0000256" key="3">
    <source>
        <dbReference type="ARBA" id="ARBA00022448"/>
    </source>
</evidence>
<evidence type="ECO:0000256" key="11">
    <source>
        <dbReference type="ARBA" id="ARBA00023303"/>
    </source>
</evidence>
<protein>
    <recommendedName>
        <fullName evidence="16">DUF1211 domain-containing protein</fullName>
    </recommendedName>
</protein>
<accession>D7BCV5</accession>
<dbReference type="KEGG" id="msv:Mesil_2846"/>
<feature type="transmembrane region" description="Helical" evidence="13">
    <location>
        <begin position="222"/>
        <end position="240"/>
    </location>
</feature>
<dbReference type="PANTHER" id="PTHR31462:SF5">
    <property type="entry name" value="ENDOSOMAL_LYSOSOMAL PROTON CHANNEL TMEM175"/>
    <property type="match status" value="1"/>
</dbReference>
<keyword evidence="8 13" id="KW-1133">Transmembrane helix</keyword>
<dbReference type="Proteomes" id="UP000001916">
    <property type="component" value="Chromosome"/>
</dbReference>
<feature type="transmembrane region" description="Helical" evidence="13">
    <location>
        <begin position="76"/>
        <end position="97"/>
    </location>
</feature>
<keyword evidence="10 13" id="KW-0472">Membrane</keyword>
<keyword evidence="5 13" id="KW-0812">Transmembrane</keyword>
<evidence type="ECO:0000256" key="4">
    <source>
        <dbReference type="ARBA" id="ARBA00022538"/>
    </source>
</evidence>
<dbReference type="PANTHER" id="PTHR31462">
    <property type="entry name" value="ENDOSOMAL/LYSOSOMAL POTASSIUM CHANNEL TMEM175"/>
    <property type="match status" value="1"/>
</dbReference>
<evidence type="ECO:0000256" key="5">
    <source>
        <dbReference type="ARBA" id="ARBA00022692"/>
    </source>
</evidence>
<evidence type="ECO:0000313" key="14">
    <source>
        <dbReference type="EMBL" id="ADH64688.1"/>
    </source>
</evidence>
<comment type="subcellular location">
    <subcellularLocation>
        <location evidence="1">Membrane</location>
        <topology evidence="1">Multi-pass membrane protein</topology>
    </subcellularLocation>
</comment>
<dbReference type="HOGENOM" id="CLU_090238_3_0_0"/>